<dbReference type="PATRIC" id="fig|717959.3.peg.2086"/>
<evidence type="ECO:0000256" key="1">
    <source>
        <dbReference type="SAM" id="SignalP"/>
    </source>
</evidence>
<dbReference type="Proteomes" id="UP000008794">
    <property type="component" value="Chromosome"/>
</dbReference>
<reference evidence="3 4" key="2">
    <citation type="submission" date="2010-03" db="EMBL/GenBank/DDBJ databases">
        <authorList>
            <person name="Pajon A."/>
        </authorList>
    </citation>
    <scope>NUCLEOTIDE SEQUENCE [LARGE SCALE GENOMIC DNA]</scope>
    <source>
        <strain evidence="3 4">WAL 8301</strain>
    </source>
</reference>
<feature type="signal peptide" evidence="1">
    <location>
        <begin position="1"/>
        <end position="19"/>
    </location>
</feature>
<dbReference type="OrthoDB" id="9805760at2"/>
<dbReference type="InterPro" id="IPR011871">
    <property type="entry name" value="Fib_succ_major"/>
</dbReference>
<gene>
    <name evidence="3" type="ORF">AL1_00360</name>
</gene>
<dbReference type="InterPro" id="IPR018247">
    <property type="entry name" value="EF_Hand_1_Ca_BS"/>
</dbReference>
<sequence length="720" mass="78814">MSLIMKRIFRNMAAMVATAVLLAGCADDEKTAIPSFLDVNVKFTHAAKPEVGQTMVTNLYYGEISASEVMTAVPGMQVQSVLTADMIRSGFRVTFDNPDKSTGTMYVCSYVDINENGIIDEGDLAVFYNNLKFEDMESGEKFPTNVIGEYAINLNHGIVYGEVISDDDIVDADGNKYTAVTIGSQQWLKENLRTRHFNNGEAIPTDYDNAGWIGLMKEDGTGQPAVAEYQDADLVQDGLYYNWFAVTDERGICPEGWRVPSDDDWIELEECLGMPSSEAKLNNWRGADARIGEQLKTRERDFGEATDIYGFSAMPSGQREKDKGTFSAYNADAYFWTTTVAPLVKQGVRRVIRKSYFTINRGVISKVAGHSVRCVRGGKAPEPKSLAIDISFDGAVTPRAGQVLKAYLYYTSVAGVKVAESTPDATVSTTLSDTHISDGVTVTFENIQESAVNVYVAAWVDVDADGAISAGDLAAFYANAGFEEVERQEAEATNVAGQESLQFSLTKVYGSAPVTVKDINGNEYPIVTIGSQEWFKTNLRVTKYKNGDAIPTDIADADWIKLTSGACAAYPDTDIAINGLLYNWYAASDARGLCPEGWHVPTEKDYQTLEIAIGMAEETAAGKPGWRQTDKEGTKLKANVEGFNGSDLFGFTAMPAGQRAEGKGNFNNIGTYAYFWTCDEFTDNPEKAYRRVLQAKYETIANSVISKLAGYSVRCVKDSE</sequence>
<dbReference type="NCBIfam" id="TIGR02145">
    <property type="entry name" value="Fib_succ_major"/>
    <property type="match status" value="2"/>
</dbReference>
<name>D4IIL5_9BACT</name>
<reference evidence="3 4" key="1">
    <citation type="submission" date="2010-03" db="EMBL/GenBank/DDBJ databases">
        <title>The genome sequence of Alistipes shahii WAL 8301.</title>
        <authorList>
            <consortium name="metaHIT consortium -- http://www.metahit.eu/"/>
            <person name="Pajon A."/>
            <person name="Turner K."/>
            <person name="Parkhill J."/>
        </authorList>
    </citation>
    <scope>NUCLEOTIDE SEQUENCE [LARGE SCALE GENOMIC DNA]</scope>
    <source>
        <strain evidence="3 4">WAL 8301</strain>
    </source>
</reference>
<dbReference type="PROSITE" id="PS51257">
    <property type="entry name" value="PROKAR_LIPOPROTEIN"/>
    <property type="match status" value="1"/>
</dbReference>
<accession>D4IIL5</accession>
<evidence type="ECO:0000313" key="4">
    <source>
        <dbReference type="Proteomes" id="UP000008794"/>
    </source>
</evidence>
<dbReference type="Pfam" id="PF09603">
    <property type="entry name" value="Fib_succ_major"/>
    <property type="match status" value="2"/>
</dbReference>
<feature type="domain" description="Fibrobacter succinogenes major paralogous" evidence="2">
    <location>
        <begin position="180"/>
        <end position="376"/>
    </location>
</feature>
<keyword evidence="1" id="KW-0732">Signal</keyword>
<evidence type="ECO:0000313" key="3">
    <source>
        <dbReference type="EMBL" id="CBK62774.1"/>
    </source>
</evidence>
<dbReference type="AlphaFoldDB" id="D4IIL5"/>
<feature type="domain" description="Fibrobacter succinogenes major paralogous" evidence="2">
    <location>
        <begin position="527"/>
        <end position="717"/>
    </location>
</feature>
<evidence type="ECO:0000259" key="2">
    <source>
        <dbReference type="Pfam" id="PF09603"/>
    </source>
</evidence>
<organism evidence="3 4">
    <name type="scientific">Alistipes shahii WAL 8301</name>
    <dbReference type="NCBI Taxonomy" id="717959"/>
    <lineage>
        <taxon>Bacteria</taxon>
        <taxon>Pseudomonadati</taxon>
        <taxon>Bacteroidota</taxon>
        <taxon>Bacteroidia</taxon>
        <taxon>Bacteroidales</taxon>
        <taxon>Rikenellaceae</taxon>
        <taxon>Alistipes</taxon>
    </lineage>
</organism>
<protein>
    <submittedName>
        <fullName evidence="3">Fibrobacter succinogenes major domain (Fib_succ_major)</fullName>
    </submittedName>
</protein>
<dbReference type="EMBL" id="FP929032">
    <property type="protein sequence ID" value="CBK62774.1"/>
    <property type="molecule type" value="Genomic_DNA"/>
</dbReference>
<dbReference type="KEGG" id="ash:AL1_00360"/>
<keyword evidence="4" id="KW-1185">Reference proteome</keyword>
<dbReference type="STRING" id="717959.AL1_00360"/>
<feature type="chain" id="PRO_5003058779" evidence="1">
    <location>
        <begin position="20"/>
        <end position="720"/>
    </location>
</feature>
<dbReference type="PROSITE" id="PS00018">
    <property type="entry name" value="EF_HAND_1"/>
    <property type="match status" value="2"/>
</dbReference>
<dbReference type="BioCyc" id="ASHA717959:AL1_RS15455-MONOMER"/>
<proteinExistence type="predicted"/>
<dbReference type="HOGENOM" id="CLU_383880_0_0_10"/>